<dbReference type="PANTHER" id="PTHR30432:SF1">
    <property type="entry name" value="DNA-BINDING TRANSCRIPTIONAL DUAL REGULATOR MODE"/>
    <property type="match status" value="1"/>
</dbReference>
<dbReference type="AlphaFoldDB" id="A5FUF8"/>
<accession>A5FUF8</accession>
<dbReference type="HOGENOM" id="CLU_125440_1_1_5"/>
<dbReference type="InterPro" id="IPR036390">
    <property type="entry name" value="WH_DNA-bd_sf"/>
</dbReference>
<dbReference type="KEGG" id="acr:Acry_0011"/>
<dbReference type="Proteomes" id="UP000000245">
    <property type="component" value="Chromosome"/>
</dbReference>
<dbReference type="eggNOG" id="COG2005">
    <property type="taxonomic scope" value="Bacteria"/>
</dbReference>
<dbReference type="RefSeq" id="WP_011941211.1">
    <property type="nucleotide sequence ID" value="NC_009484.1"/>
</dbReference>
<evidence type="ECO:0000313" key="2">
    <source>
        <dbReference type="Proteomes" id="UP000000245"/>
    </source>
</evidence>
<dbReference type="STRING" id="349163.Acry_0011"/>
<name>A5FUF8_ACICJ</name>
<keyword evidence="2" id="KW-1185">Reference proteome</keyword>
<dbReference type="InterPro" id="IPR036388">
    <property type="entry name" value="WH-like_DNA-bd_sf"/>
</dbReference>
<dbReference type="SUPFAM" id="SSF46785">
    <property type="entry name" value="Winged helix' DNA-binding domain"/>
    <property type="match status" value="1"/>
</dbReference>
<dbReference type="PANTHER" id="PTHR30432">
    <property type="entry name" value="TRANSCRIPTIONAL REGULATOR MODE"/>
    <property type="match status" value="1"/>
</dbReference>
<dbReference type="EMBL" id="CP000697">
    <property type="protein sequence ID" value="ABQ29240.1"/>
    <property type="molecule type" value="Genomic_DNA"/>
</dbReference>
<gene>
    <name evidence="1" type="ordered locus">Acry_0011</name>
</gene>
<dbReference type="InterPro" id="IPR051815">
    <property type="entry name" value="Molybdate_resp_trans_reg"/>
</dbReference>
<dbReference type="Gene3D" id="1.10.10.10">
    <property type="entry name" value="Winged helix-like DNA-binding domain superfamily/Winged helix DNA-binding domain"/>
    <property type="match status" value="1"/>
</dbReference>
<sequence length="125" mass="12983">MQMHGKTEPLTLRIRVVQGEDLLLGPGRADLLAFIRETGSIAAAGRRMGMSYKRAWQLAESMNSTFHAPLILAAKGGVAGGGAQLTELGDAVLAAYRALEAASRAGGAAALAILAEARAPLSQDR</sequence>
<proteinExistence type="predicted"/>
<evidence type="ECO:0000313" key="1">
    <source>
        <dbReference type="EMBL" id="ABQ29240.1"/>
    </source>
</evidence>
<reference evidence="1 2" key="1">
    <citation type="submission" date="2007-05" db="EMBL/GenBank/DDBJ databases">
        <title>Complete sequence of chromosome of Acidiphilium cryptum JF-5.</title>
        <authorList>
            <consortium name="US DOE Joint Genome Institute"/>
            <person name="Copeland A."/>
            <person name="Lucas S."/>
            <person name="Lapidus A."/>
            <person name="Barry K."/>
            <person name="Detter J.C."/>
            <person name="Glavina del Rio T."/>
            <person name="Hammon N."/>
            <person name="Israni S."/>
            <person name="Dalin E."/>
            <person name="Tice H."/>
            <person name="Pitluck S."/>
            <person name="Sims D."/>
            <person name="Brettin T."/>
            <person name="Bruce D."/>
            <person name="Han C."/>
            <person name="Schmutz J."/>
            <person name="Larimer F."/>
            <person name="Land M."/>
            <person name="Hauser L."/>
            <person name="Kyrpides N."/>
            <person name="Kim E."/>
            <person name="Magnuson T."/>
            <person name="Richardson P."/>
        </authorList>
    </citation>
    <scope>NUCLEOTIDE SEQUENCE [LARGE SCALE GENOMIC DNA]</scope>
    <source>
        <strain evidence="1 2">JF-5</strain>
    </source>
</reference>
<protein>
    <submittedName>
        <fullName evidence="1">Putative transcriptional regulator, ModE family</fullName>
    </submittedName>
</protein>
<organism evidence="1 2">
    <name type="scientific">Acidiphilium cryptum (strain JF-5)</name>
    <dbReference type="NCBI Taxonomy" id="349163"/>
    <lineage>
        <taxon>Bacteria</taxon>
        <taxon>Pseudomonadati</taxon>
        <taxon>Pseudomonadota</taxon>
        <taxon>Alphaproteobacteria</taxon>
        <taxon>Acetobacterales</taxon>
        <taxon>Acidocellaceae</taxon>
        <taxon>Acidiphilium</taxon>
    </lineage>
</organism>